<sequence length="349" mass="39574">MSSLFDRLKQSRGQQSDALQKRLEQQGQRSAAAKDPRIWKWTWNKEGISENIIRFLPIPLVDLKAQEEGNIDAEQILTPVAMIMRHSFQGAGGWYIENSPQTFGNEDPVRDHDRPLWAQQKATNDEKLKDVLKNRLPNTKYYANILVIKDVNVPENNGKVFLLEFGPAIKKFLDAAQNPKFATDPKFDPFDMWEGANLILNLVGEKRKFGNWEGLVPVMDNVKWDVVSSLGGEGEQGEKYKEEIWEKEHSLFEFFNPANFKSYEELEKRLRKALAIPDGQPLVENGAASVATAPTHQEPSRPTAQESLNQQQAQPSQAQQSQEKKPDAPAADAKQTSSLDAFEQFLKQD</sequence>
<reference evidence="14 17" key="2">
    <citation type="journal article" date="2017" name="Arch. Virol.">
        <title>First complete genome sequence of a virulent bacteriophage infecting the opportunistic pathogen Serratia rubidaea.</title>
        <authorList>
            <person name="Xing S."/>
            <person name="Ma T."/>
            <person name="Zhang X."/>
            <person name="Huang Y."/>
            <person name="Mi Z."/>
            <person name="Sun Q."/>
            <person name="An X."/>
            <person name="Fan H."/>
            <person name="Wu S."/>
            <person name="Wei L."/>
            <person name="Tong Y."/>
        </authorList>
    </citation>
    <scope>NUCLEOTIDE SEQUENCE [LARGE SCALE GENOMIC DNA]</scope>
</reference>
<dbReference type="EMBL" id="KX147096">
    <property type="protein sequence ID" value="ANM47118.1"/>
    <property type="molecule type" value="Genomic_DNA"/>
</dbReference>
<dbReference type="InterPro" id="IPR012340">
    <property type="entry name" value="NA-bd_OB-fold"/>
</dbReference>
<dbReference type="KEGG" id="vg:40092400"/>
<keyword evidence="7" id="KW-1194">Viral DNA replication</keyword>
<evidence type="ECO:0000313" key="14">
    <source>
        <dbReference type="EMBL" id="ANM47118.1"/>
    </source>
</evidence>
<evidence type="ECO:0000256" key="9">
    <source>
        <dbReference type="ARBA" id="ARBA00023204"/>
    </source>
</evidence>
<keyword evidence="4" id="KW-0479">Metal-binding</keyword>
<dbReference type="Proteomes" id="UP000231470">
    <property type="component" value="Segment"/>
</dbReference>
<evidence type="ECO:0000256" key="10">
    <source>
        <dbReference type="ARBA" id="ARBA00031936"/>
    </source>
</evidence>
<keyword evidence="3" id="KW-0235">DNA replication</keyword>
<feature type="region of interest" description="Disordered" evidence="12">
    <location>
        <begin position="1"/>
        <end position="31"/>
    </location>
</feature>
<dbReference type="InterPro" id="IPR044947">
    <property type="entry name" value="Phage_T4_Gp32_ssDNA-bd_sf"/>
</dbReference>
<keyword evidence="9" id="KW-0234">DNA repair</keyword>
<dbReference type="Gene3D" id="3.90.198.10">
    <property type="entry name" value="Replication Fork Single-Stranded Dna Binding Protein"/>
    <property type="match status" value="1"/>
</dbReference>
<evidence type="ECO:0000313" key="16">
    <source>
        <dbReference type="Proteomes" id="UP000230444"/>
    </source>
</evidence>
<dbReference type="GO" id="GO:0006281">
    <property type="term" value="P:DNA repair"/>
    <property type="evidence" value="ECO:0007669"/>
    <property type="project" value="UniProtKB-KW"/>
</dbReference>
<evidence type="ECO:0000313" key="15">
    <source>
        <dbReference type="EMBL" id="APD20026.1"/>
    </source>
</evidence>
<evidence type="ECO:0000256" key="8">
    <source>
        <dbReference type="ARBA" id="ARBA00023125"/>
    </source>
</evidence>
<reference evidence="15 16" key="1">
    <citation type="submission" date="2016-11" db="EMBL/GenBank/DDBJ databases">
        <title>Complete genome of the first virulent bacteriophage infecting the opportunist pathogen Serratia rubidaea.</title>
        <authorList>
            <person name="Xing S."/>
            <person name="Ma T."/>
            <person name="Zhang X."/>
            <person name="Huang Y."/>
            <person name="Mi Z."/>
            <person name="Sun Q."/>
            <person name="An X."/>
            <person name="Fan H."/>
            <person name="Wu S."/>
            <person name="Lin W."/>
            <person name="Tong Y."/>
        </authorList>
    </citation>
    <scope>NUCLEOTIDE SEQUENCE [LARGE SCALE GENOMIC DNA]</scope>
</reference>
<keyword evidence="17" id="KW-1185">Reference proteome</keyword>
<dbReference type="InterPro" id="IPR012339">
    <property type="entry name" value="Phage_T4_Gp32_ssDNA-bd"/>
</dbReference>
<accession>A0A1J0MGH6</accession>
<organism evidence="15 16">
    <name type="scientific">Serratia phage vB_Sru_IME250</name>
    <dbReference type="NCBI Taxonomy" id="1852640"/>
    <lineage>
        <taxon>Viruses</taxon>
        <taxon>Duplodnaviria</taxon>
        <taxon>Heunggongvirae</taxon>
        <taxon>Uroviricota</taxon>
        <taxon>Caudoviricetes</taxon>
        <taxon>Pantevenvirales</taxon>
        <taxon>Ackermannviridae</taxon>
        <taxon>Taipeivirus</taxon>
        <taxon>Taipeivirus IME250</taxon>
    </lineage>
</organism>
<keyword evidence="2" id="KW-0678">Repressor</keyword>
<dbReference type="GO" id="GO:0003697">
    <property type="term" value="F:single-stranded DNA binding"/>
    <property type="evidence" value="ECO:0007669"/>
    <property type="project" value="InterPro"/>
</dbReference>
<dbReference type="GO" id="GO:0039693">
    <property type="term" value="P:viral DNA genome replication"/>
    <property type="evidence" value="ECO:0007669"/>
    <property type="project" value="UniProtKB-KW"/>
</dbReference>
<feature type="compositionally biased region" description="Low complexity" evidence="12">
    <location>
        <begin position="304"/>
        <end position="321"/>
    </location>
</feature>
<evidence type="ECO:0000256" key="5">
    <source>
        <dbReference type="ARBA" id="ARBA00022763"/>
    </source>
</evidence>
<evidence type="ECO:0000256" key="3">
    <source>
        <dbReference type="ARBA" id="ARBA00022705"/>
    </source>
</evidence>
<dbReference type="GO" id="GO:0046872">
    <property type="term" value="F:metal ion binding"/>
    <property type="evidence" value="ECO:0007669"/>
    <property type="project" value="UniProtKB-KW"/>
</dbReference>
<keyword evidence="5" id="KW-0227">DNA damage</keyword>
<evidence type="ECO:0000259" key="13">
    <source>
        <dbReference type="Pfam" id="PF08804"/>
    </source>
</evidence>
<dbReference type="RefSeq" id="YP_009615919.1">
    <property type="nucleotide sequence ID" value="NC_042047.1"/>
</dbReference>
<feature type="region of interest" description="Disordered" evidence="12">
    <location>
        <begin position="290"/>
        <end position="349"/>
    </location>
</feature>
<evidence type="ECO:0000256" key="4">
    <source>
        <dbReference type="ARBA" id="ARBA00022723"/>
    </source>
</evidence>
<keyword evidence="8 15" id="KW-0238">DNA-binding</keyword>
<evidence type="ECO:0000256" key="7">
    <source>
        <dbReference type="ARBA" id="ARBA00023109"/>
    </source>
</evidence>
<dbReference type="GO" id="GO:0006260">
    <property type="term" value="P:DNA replication"/>
    <property type="evidence" value="ECO:0007669"/>
    <property type="project" value="UniProtKB-KW"/>
</dbReference>
<dbReference type="Pfam" id="PF08804">
    <property type="entry name" value="gp32"/>
    <property type="match status" value="1"/>
</dbReference>
<feature type="compositionally biased region" description="Polar residues" evidence="12">
    <location>
        <begin position="292"/>
        <end position="303"/>
    </location>
</feature>
<protein>
    <recommendedName>
        <fullName evidence="1">Single-stranded DNA-binding protein</fullName>
    </recommendedName>
    <alternativeName>
        <fullName evidence="10">Gp32</fullName>
    </alternativeName>
    <alternativeName>
        <fullName evidence="11">Helix-destabilizing protein</fullName>
    </alternativeName>
</protein>
<dbReference type="Proteomes" id="UP000230444">
    <property type="component" value="Segment"/>
</dbReference>
<dbReference type="EMBL" id="KY073123">
    <property type="protein sequence ID" value="APD20026.1"/>
    <property type="molecule type" value="Genomic_DNA"/>
</dbReference>
<dbReference type="OrthoDB" id="3870at10239"/>
<evidence type="ECO:0000256" key="12">
    <source>
        <dbReference type="SAM" id="MobiDB-lite"/>
    </source>
</evidence>
<evidence type="ECO:0000256" key="1">
    <source>
        <dbReference type="ARBA" id="ARBA00018590"/>
    </source>
</evidence>
<evidence type="ECO:0000256" key="6">
    <source>
        <dbReference type="ARBA" id="ARBA00022833"/>
    </source>
</evidence>
<evidence type="ECO:0000256" key="2">
    <source>
        <dbReference type="ARBA" id="ARBA00022491"/>
    </source>
</evidence>
<dbReference type="SUPFAM" id="SSF50249">
    <property type="entry name" value="Nucleic acid-binding proteins"/>
    <property type="match status" value="1"/>
</dbReference>
<evidence type="ECO:0000256" key="11">
    <source>
        <dbReference type="ARBA" id="ARBA00032941"/>
    </source>
</evidence>
<dbReference type="GeneID" id="40092400"/>
<feature type="domain" description="Bacteriophage T4 Gp32 single-stranded DNA-binding" evidence="13">
    <location>
        <begin position="49"/>
        <end position="272"/>
    </location>
</feature>
<keyword evidence="6" id="KW-0862">Zinc</keyword>
<name>A0A1J0MGH6_9CAUD</name>
<evidence type="ECO:0000313" key="17">
    <source>
        <dbReference type="Proteomes" id="UP000231470"/>
    </source>
</evidence>
<proteinExistence type="predicted"/>